<evidence type="ECO:0000313" key="1">
    <source>
        <dbReference type="EMBL" id="MBW90780.1"/>
    </source>
</evidence>
<proteinExistence type="predicted"/>
<accession>A0A2P2JBD1</accession>
<sequence length="42" mass="5062">MTVRFQRYPSTLIIGRQVFSFHPYLTYCILMDQEDLPQELNP</sequence>
<name>A0A2P2JBD1_RHIMU</name>
<organism evidence="1">
    <name type="scientific">Rhizophora mucronata</name>
    <name type="common">Asiatic mangrove</name>
    <dbReference type="NCBI Taxonomy" id="61149"/>
    <lineage>
        <taxon>Eukaryota</taxon>
        <taxon>Viridiplantae</taxon>
        <taxon>Streptophyta</taxon>
        <taxon>Embryophyta</taxon>
        <taxon>Tracheophyta</taxon>
        <taxon>Spermatophyta</taxon>
        <taxon>Magnoliopsida</taxon>
        <taxon>eudicotyledons</taxon>
        <taxon>Gunneridae</taxon>
        <taxon>Pentapetalae</taxon>
        <taxon>rosids</taxon>
        <taxon>fabids</taxon>
        <taxon>Malpighiales</taxon>
        <taxon>Rhizophoraceae</taxon>
        <taxon>Rhizophora</taxon>
    </lineage>
</organism>
<protein>
    <submittedName>
        <fullName evidence="1">Uncharacterized protein</fullName>
    </submittedName>
</protein>
<dbReference type="AlphaFoldDB" id="A0A2P2JBD1"/>
<reference evidence="1" key="1">
    <citation type="submission" date="2018-02" db="EMBL/GenBank/DDBJ databases">
        <title>Rhizophora mucronata_Transcriptome.</title>
        <authorList>
            <person name="Meera S.P."/>
            <person name="Sreeshan A."/>
            <person name="Augustine A."/>
        </authorList>
    </citation>
    <scope>NUCLEOTIDE SEQUENCE</scope>
    <source>
        <tissue evidence="1">Leaf</tissue>
    </source>
</reference>
<dbReference type="EMBL" id="GGEC01010297">
    <property type="protein sequence ID" value="MBW90780.1"/>
    <property type="molecule type" value="Transcribed_RNA"/>
</dbReference>